<sequence length="130" mass="14355">MIVQAKYSPLDMDGLLNDGICPTSKDLAGAMLMESGYGQGLEGRQPVFKELLGIVQTYQGKPDVLVPACAPPLLSLASRLAPPEEYVMVHWRMESVPHDTLSQRAYALINAFHSADIRKVWFASDYPYAL</sequence>
<dbReference type="AlphaFoldDB" id="A0A284RMS4"/>
<dbReference type="OrthoDB" id="10424160at2759"/>
<proteinExistence type="predicted"/>
<evidence type="ECO:0000313" key="1">
    <source>
        <dbReference type="EMBL" id="SJL10014.1"/>
    </source>
</evidence>
<accession>A0A284RMS4</accession>
<evidence type="ECO:0000313" key="2">
    <source>
        <dbReference type="Proteomes" id="UP000219338"/>
    </source>
</evidence>
<gene>
    <name evidence="1" type="ORF">ARMOST_13396</name>
</gene>
<dbReference type="Proteomes" id="UP000219338">
    <property type="component" value="Unassembled WGS sequence"/>
</dbReference>
<reference evidence="2" key="1">
    <citation type="journal article" date="2017" name="Nat. Ecol. Evol.">
        <title>Genome expansion and lineage-specific genetic innovations in the forest pathogenic fungi Armillaria.</title>
        <authorList>
            <person name="Sipos G."/>
            <person name="Prasanna A.N."/>
            <person name="Walter M.C."/>
            <person name="O'Connor E."/>
            <person name="Balint B."/>
            <person name="Krizsan K."/>
            <person name="Kiss B."/>
            <person name="Hess J."/>
            <person name="Varga T."/>
            <person name="Slot J."/>
            <person name="Riley R."/>
            <person name="Boka B."/>
            <person name="Rigling D."/>
            <person name="Barry K."/>
            <person name="Lee J."/>
            <person name="Mihaltcheva S."/>
            <person name="LaButti K."/>
            <person name="Lipzen A."/>
            <person name="Waldron R."/>
            <person name="Moloney N.M."/>
            <person name="Sperisen C."/>
            <person name="Kredics L."/>
            <person name="Vagvoelgyi C."/>
            <person name="Patrignani A."/>
            <person name="Fitzpatrick D."/>
            <person name="Nagy I."/>
            <person name="Doyle S."/>
            <person name="Anderson J.B."/>
            <person name="Grigoriev I.V."/>
            <person name="Gueldener U."/>
            <person name="Muensterkoetter M."/>
            <person name="Nagy L.G."/>
        </authorList>
    </citation>
    <scope>NUCLEOTIDE SEQUENCE [LARGE SCALE GENOMIC DNA]</scope>
    <source>
        <strain evidence="2">C18/9</strain>
    </source>
</reference>
<keyword evidence="2" id="KW-1185">Reference proteome</keyword>
<protein>
    <submittedName>
        <fullName evidence="1">Uncharacterized protein</fullName>
    </submittedName>
</protein>
<organism evidence="1 2">
    <name type="scientific">Armillaria ostoyae</name>
    <name type="common">Armillaria root rot fungus</name>
    <dbReference type="NCBI Taxonomy" id="47428"/>
    <lineage>
        <taxon>Eukaryota</taxon>
        <taxon>Fungi</taxon>
        <taxon>Dikarya</taxon>
        <taxon>Basidiomycota</taxon>
        <taxon>Agaricomycotina</taxon>
        <taxon>Agaricomycetes</taxon>
        <taxon>Agaricomycetidae</taxon>
        <taxon>Agaricales</taxon>
        <taxon>Marasmiineae</taxon>
        <taxon>Physalacriaceae</taxon>
        <taxon>Armillaria</taxon>
    </lineage>
</organism>
<dbReference type="EMBL" id="FUEG01000011">
    <property type="protein sequence ID" value="SJL10014.1"/>
    <property type="molecule type" value="Genomic_DNA"/>
</dbReference>
<name>A0A284RMS4_ARMOS</name>